<dbReference type="RefSeq" id="WP_161836834.1">
    <property type="nucleotide sequence ID" value="NZ_CP048000.1"/>
</dbReference>
<dbReference type="InterPro" id="IPR051929">
    <property type="entry name" value="VirAsm_ModProt"/>
</dbReference>
<protein>
    <recommendedName>
        <fullName evidence="6">MPN domain-containing protein</fullName>
    </recommendedName>
</protein>
<evidence type="ECO:0000256" key="5">
    <source>
        <dbReference type="ARBA" id="ARBA00023049"/>
    </source>
</evidence>
<dbReference type="CDD" id="cd08070">
    <property type="entry name" value="MPN_like"/>
    <property type="match status" value="1"/>
</dbReference>
<reference evidence="7 8" key="1">
    <citation type="submission" date="2020-01" db="EMBL/GenBank/DDBJ databases">
        <title>Genome analysis of Anaerocolumna sp. CBA3638.</title>
        <authorList>
            <person name="Kim J."/>
            <person name="Roh S.W."/>
        </authorList>
    </citation>
    <scope>NUCLEOTIDE SEQUENCE [LARGE SCALE GENOMIC DNA]</scope>
    <source>
        <strain evidence="7 8">CBA3638</strain>
    </source>
</reference>
<keyword evidence="4" id="KW-0862">Zinc</keyword>
<dbReference type="GO" id="GO:0008235">
    <property type="term" value="F:metalloexopeptidase activity"/>
    <property type="evidence" value="ECO:0007669"/>
    <property type="project" value="TreeGrafter"/>
</dbReference>
<dbReference type="FunFam" id="3.40.140.10:FF:000085">
    <property type="entry name" value="Mov34/MPN/PAD-1 family protein"/>
    <property type="match status" value="1"/>
</dbReference>
<gene>
    <name evidence="7" type="ORF">Ana3638_03715</name>
</gene>
<sequence>MIIFSEKQIKALFTYCIEGLPNECCGLLAGIIEDGIKTVTHIFYLKNTDQSPEHFSMDIKEQFQVISQIRKNNLQLVGNFHSHPSTPSRPSAEDIRLAFDPNLSYVIISLQERENPVINSFNIKDSKAGKDQLQVME</sequence>
<dbReference type="GO" id="GO:0006508">
    <property type="term" value="P:proteolysis"/>
    <property type="evidence" value="ECO:0007669"/>
    <property type="project" value="UniProtKB-KW"/>
</dbReference>
<evidence type="ECO:0000256" key="3">
    <source>
        <dbReference type="ARBA" id="ARBA00022801"/>
    </source>
</evidence>
<keyword evidence="1" id="KW-0645">Protease</keyword>
<dbReference type="InterPro" id="IPR000555">
    <property type="entry name" value="JAMM/MPN+_dom"/>
</dbReference>
<dbReference type="SMART" id="SM00232">
    <property type="entry name" value="JAB_MPN"/>
    <property type="match status" value="1"/>
</dbReference>
<dbReference type="SUPFAM" id="SSF102712">
    <property type="entry name" value="JAB1/MPN domain"/>
    <property type="match status" value="1"/>
</dbReference>
<dbReference type="Pfam" id="PF14464">
    <property type="entry name" value="Prok-JAB"/>
    <property type="match status" value="1"/>
</dbReference>
<evidence type="ECO:0000256" key="4">
    <source>
        <dbReference type="ARBA" id="ARBA00022833"/>
    </source>
</evidence>
<feature type="domain" description="MPN" evidence="6">
    <location>
        <begin position="2"/>
        <end position="137"/>
    </location>
</feature>
<dbReference type="PANTHER" id="PTHR34858">
    <property type="entry name" value="CYSO-CYSTEINE PEPTIDASE"/>
    <property type="match status" value="1"/>
</dbReference>
<keyword evidence="2" id="KW-0479">Metal-binding</keyword>
<dbReference type="EMBL" id="CP048000">
    <property type="protein sequence ID" value="QHQ59998.1"/>
    <property type="molecule type" value="Genomic_DNA"/>
</dbReference>
<accession>A0A6P1TL17</accession>
<evidence type="ECO:0000259" key="6">
    <source>
        <dbReference type="PROSITE" id="PS50249"/>
    </source>
</evidence>
<dbReference type="AlphaFoldDB" id="A0A6P1TL17"/>
<proteinExistence type="predicted"/>
<dbReference type="InterPro" id="IPR037518">
    <property type="entry name" value="MPN"/>
</dbReference>
<name>A0A6P1TL17_9FIRM</name>
<organism evidence="7 8">
    <name type="scientific">Anaerocolumna sedimenticola</name>
    <dbReference type="NCBI Taxonomy" id="2696063"/>
    <lineage>
        <taxon>Bacteria</taxon>
        <taxon>Bacillati</taxon>
        <taxon>Bacillota</taxon>
        <taxon>Clostridia</taxon>
        <taxon>Lachnospirales</taxon>
        <taxon>Lachnospiraceae</taxon>
        <taxon>Anaerocolumna</taxon>
    </lineage>
</organism>
<evidence type="ECO:0000313" key="8">
    <source>
        <dbReference type="Proteomes" id="UP000464314"/>
    </source>
</evidence>
<dbReference type="InterPro" id="IPR028090">
    <property type="entry name" value="JAB_dom_prok"/>
</dbReference>
<dbReference type="Gene3D" id="3.40.140.10">
    <property type="entry name" value="Cytidine Deaminase, domain 2"/>
    <property type="match status" value="1"/>
</dbReference>
<keyword evidence="3" id="KW-0378">Hydrolase</keyword>
<evidence type="ECO:0000256" key="1">
    <source>
        <dbReference type="ARBA" id="ARBA00022670"/>
    </source>
</evidence>
<keyword evidence="8" id="KW-1185">Reference proteome</keyword>
<evidence type="ECO:0000313" key="7">
    <source>
        <dbReference type="EMBL" id="QHQ59998.1"/>
    </source>
</evidence>
<dbReference type="Proteomes" id="UP000464314">
    <property type="component" value="Chromosome"/>
</dbReference>
<dbReference type="PROSITE" id="PS50249">
    <property type="entry name" value="MPN"/>
    <property type="match status" value="1"/>
</dbReference>
<dbReference type="KEGG" id="anr:Ana3638_03715"/>
<evidence type="ECO:0000256" key="2">
    <source>
        <dbReference type="ARBA" id="ARBA00022723"/>
    </source>
</evidence>
<dbReference type="PANTHER" id="PTHR34858:SF1">
    <property type="entry name" value="CYSO-CYSTEINE PEPTIDASE"/>
    <property type="match status" value="1"/>
</dbReference>
<dbReference type="GO" id="GO:0008270">
    <property type="term" value="F:zinc ion binding"/>
    <property type="evidence" value="ECO:0007669"/>
    <property type="project" value="TreeGrafter"/>
</dbReference>
<keyword evidence="5" id="KW-0482">Metalloprotease</keyword>